<evidence type="ECO:0000313" key="5">
    <source>
        <dbReference type="Proteomes" id="UP000825886"/>
    </source>
</evidence>
<gene>
    <name evidence="4" type="primary">mlaA</name>
    <name evidence="4" type="ORF">K6K13_14285</name>
</gene>
<comment type="similarity">
    <text evidence="1">Belongs to the MlaA family.</text>
</comment>
<sequence length="261" mass="28596">MNNRLSGVVLASVMLVGCASSSDKTTQGRSDPLEGFNRTMFNFNYNVLDPYVVRPVAVVWRDYVPKPARNGLSNFLSNLEEPAAMANYFVSGDPYKAMIHFNRFFLNTLLGMGGLFDLASVANPKLAKEEPRRFGTTLGSYGVGYGPYVVLPGYGSATLREDGGGMVDTLYPVLSYLTFWASAGKWVVEGVETRAQLLDSDGLLRNSSDPYLMVREAYFQRHDFLARGCRLSPQENPNAAAIEDSLQEIDAPDPVPAAPAK</sequence>
<dbReference type="Pfam" id="PF04333">
    <property type="entry name" value="MlaA"/>
    <property type="match status" value="1"/>
</dbReference>
<evidence type="ECO:0000256" key="2">
    <source>
        <dbReference type="ARBA" id="ARBA00022729"/>
    </source>
</evidence>
<dbReference type="NCBIfam" id="NF011672">
    <property type="entry name" value="PRK15091.1"/>
    <property type="match status" value="1"/>
</dbReference>
<reference evidence="4 5" key="1">
    <citation type="submission" date="2021-08" db="EMBL/GenBank/DDBJ databases">
        <title>Culture and genomic analysis of Symbiopectobacterium purcellii sp. nov. gen. nov., isolated from the leafhopper Empoasca decipiens.</title>
        <authorList>
            <person name="Nadal-Jimenez P."/>
            <person name="Siozios S."/>
            <person name="Halliday N."/>
            <person name="Camara M."/>
            <person name="Hurst G.D.D."/>
        </authorList>
    </citation>
    <scope>NUCLEOTIDE SEQUENCE [LARGE SCALE GENOMIC DNA]</scope>
    <source>
        <strain evidence="4 5">SyEd1</strain>
    </source>
</reference>
<dbReference type="RefSeq" id="WP_222157604.1">
    <property type="nucleotide sequence ID" value="NZ_CP081864.1"/>
</dbReference>
<protein>
    <submittedName>
        <fullName evidence="4">Phospholipid-binding lipoprotein MlaA</fullName>
    </submittedName>
</protein>
<feature type="region of interest" description="Disordered" evidence="3">
    <location>
        <begin position="240"/>
        <end position="261"/>
    </location>
</feature>
<evidence type="ECO:0000313" key="4">
    <source>
        <dbReference type="EMBL" id="QZN94482.1"/>
    </source>
</evidence>
<keyword evidence="4" id="KW-0449">Lipoprotein</keyword>
<dbReference type="EMBL" id="CP081864">
    <property type="protein sequence ID" value="QZN94482.1"/>
    <property type="molecule type" value="Genomic_DNA"/>
</dbReference>
<dbReference type="PRINTS" id="PR01805">
    <property type="entry name" value="VACJLIPOPROT"/>
</dbReference>
<name>A0ABX9AHG1_9ENTR</name>
<dbReference type="Proteomes" id="UP000825886">
    <property type="component" value="Chromosome"/>
</dbReference>
<evidence type="ECO:0000256" key="3">
    <source>
        <dbReference type="SAM" id="MobiDB-lite"/>
    </source>
</evidence>
<keyword evidence="5" id="KW-1185">Reference proteome</keyword>
<accession>A0ABX9AHG1</accession>
<dbReference type="PANTHER" id="PTHR30035">
    <property type="entry name" value="LIPOPROTEIN VACJ-RELATED"/>
    <property type="match status" value="1"/>
</dbReference>
<dbReference type="InterPro" id="IPR007428">
    <property type="entry name" value="MlaA"/>
</dbReference>
<keyword evidence="2" id="KW-0732">Signal</keyword>
<dbReference type="PANTHER" id="PTHR30035:SF3">
    <property type="entry name" value="INTERMEMBRANE PHOSPHOLIPID TRANSPORT SYSTEM LIPOPROTEIN MLAA"/>
    <property type="match status" value="1"/>
</dbReference>
<evidence type="ECO:0000256" key="1">
    <source>
        <dbReference type="ARBA" id="ARBA00010634"/>
    </source>
</evidence>
<proteinExistence type="inferred from homology"/>
<organism evidence="4 5">
    <name type="scientific">Symbiopectobacterium purcellii</name>
    <dbReference type="NCBI Taxonomy" id="2871826"/>
    <lineage>
        <taxon>Bacteria</taxon>
        <taxon>Pseudomonadati</taxon>
        <taxon>Pseudomonadota</taxon>
        <taxon>Gammaproteobacteria</taxon>
        <taxon>Enterobacterales</taxon>
        <taxon>Enterobacteriaceae</taxon>
    </lineage>
</organism>
<dbReference type="PROSITE" id="PS51257">
    <property type="entry name" value="PROKAR_LIPOPROTEIN"/>
    <property type="match status" value="1"/>
</dbReference>